<dbReference type="InterPro" id="IPR036388">
    <property type="entry name" value="WH-like_DNA-bd_sf"/>
</dbReference>
<dbReference type="GO" id="GO:0003700">
    <property type="term" value="F:DNA-binding transcription factor activity"/>
    <property type="evidence" value="ECO:0007669"/>
    <property type="project" value="InterPro"/>
</dbReference>
<dbReference type="Proteomes" id="UP000565579">
    <property type="component" value="Unassembled WGS sequence"/>
</dbReference>
<dbReference type="PRINTS" id="PR00598">
    <property type="entry name" value="HTHMARR"/>
</dbReference>
<dbReference type="PANTHER" id="PTHR33164:SF106">
    <property type="entry name" value="TRANSCRIPTIONAL REGULATORY PROTEIN"/>
    <property type="match status" value="1"/>
</dbReference>
<protein>
    <submittedName>
        <fullName evidence="2">DNA-binding MarR family transcriptional regulator</fullName>
    </submittedName>
</protein>
<evidence type="ECO:0000313" key="3">
    <source>
        <dbReference type="Proteomes" id="UP000565579"/>
    </source>
</evidence>
<feature type="domain" description="HTH marR-type" evidence="1">
    <location>
        <begin position="1"/>
        <end position="142"/>
    </location>
</feature>
<dbReference type="InterPro" id="IPR039422">
    <property type="entry name" value="MarR/SlyA-like"/>
</dbReference>
<evidence type="ECO:0000259" key="1">
    <source>
        <dbReference type="PROSITE" id="PS50995"/>
    </source>
</evidence>
<dbReference type="PROSITE" id="PS50995">
    <property type="entry name" value="HTH_MARR_2"/>
    <property type="match status" value="1"/>
</dbReference>
<dbReference type="EMBL" id="JACHMI010000001">
    <property type="protein sequence ID" value="MBB6550064.1"/>
    <property type="molecule type" value="Genomic_DNA"/>
</dbReference>
<organism evidence="2 3">
    <name type="scientific">Nonomuraea rubra</name>
    <dbReference type="NCBI Taxonomy" id="46180"/>
    <lineage>
        <taxon>Bacteria</taxon>
        <taxon>Bacillati</taxon>
        <taxon>Actinomycetota</taxon>
        <taxon>Actinomycetes</taxon>
        <taxon>Streptosporangiales</taxon>
        <taxon>Streptosporangiaceae</taxon>
        <taxon>Nonomuraea</taxon>
    </lineage>
</organism>
<gene>
    <name evidence="2" type="ORF">HD593_004859</name>
</gene>
<dbReference type="RefSeq" id="WP_185104400.1">
    <property type="nucleotide sequence ID" value="NZ_BAAAXY010000288.1"/>
</dbReference>
<dbReference type="Pfam" id="PF01047">
    <property type="entry name" value="MarR"/>
    <property type="match status" value="1"/>
</dbReference>
<dbReference type="InterPro" id="IPR000835">
    <property type="entry name" value="HTH_MarR-typ"/>
</dbReference>
<proteinExistence type="predicted"/>
<reference evidence="2 3" key="1">
    <citation type="submission" date="2020-08" db="EMBL/GenBank/DDBJ databases">
        <title>Sequencing the genomes of 1000 actinobacteria strains.</title>
        <authorList>
            <person name="Klenk H.-P."/>
        </authorList>
    </citation>
    <scope>NUCLEOTIDE SEQUENCE [LARGE SCALE GENOMIC DNA]</scope>
    <source>
        <strain evidence="2 3">DSM 43768</strain>
    </source>
</reference>
<dbReference type="Gene3D" id="1.10.10.10">
    <property type="entry name" value="Winged helix-like DNA-binding domain superfamily/Winged helix DNA-binding domain"/>
    <property type="match status" value="1"/>
</dbReference>
<sequence>MSSEKLDELRAAVAQEMQHMQAAVDAYDEAAANFLGVNRTDLRCLEILGSQGPVTPSVLGPALGLTTGSVTAMLDRLEKLGYLTRSPDPSDRRKVVVRITEEAATKAWELYGPIATEGEAVMAEFGAAELERVRLFLSRSRELYERHLERVRAEPAKQGRRRARG</sequence>
<comment type="caution">
    <text evidence="2">The sequence shown here is derived from an EMBL/GenBank/DDBJ whole genome shotgun (WGS) entry which is preliminary data.</text>
</comment>
<dbReference type="GO" id="GO:0003677">
    <property type="term" value="F:DNA binding"/>
    <property type="evidence" value="ECO:0007669"/>
    <property type="project" value="UniProtKB-KW"/>
</dbReference>
<dbReference type="PANTHER" id="PTHR33164">
    <property type="entry name" value="TRANSCRIPTIONAL REGULATOR, MARR FAMILY"/>
    <property type="match status" value="1"/>
</dbReference>
<keyword evidence="3" id="KW-1185">Reference proteome</keyword>
<accession>A0A7X0U073</accession>
<dbReference type="SMART" id="SM00347">
    <property type="entry name" value="HTH_MARR"/>
    <property type="match status" value="1"/>
</dbReference>
<keyword evidence="2" id="KW-0238">DNA-binding</keyword>
<dbReference type="AlphaFoldDB" id="A0A7X0U073"/>
<dbReference type="GO" id="GO:0006950">
    <property type="term" value="P:response to stress"/>
    <property type="evidence" value="ECO:0007669"/>
    <property type="project" value="TreeGrafter"/>
</dbReference>
<name>A0A7X0U073_9ACTN</name>
<dbReference type="InterPro" id="IPR036390">
    <property type="entry name" value="WH_DNA-bd_sf"/>
</dbReference>
<dbReference type="SUPFAM" id="SSF46785">
    <property type="entry name" value="Winged helix' DNA-binding domain"/>
    <property type="match status" value="1"/>
</dbReference>
<evidence type="ECO:0000313" key="2">
    <source>
        <dbReference type="EMBL" id="MBB6550064.1"/>
    </source>
</evidence>